<gene>
    <name evidence="2" type="ORF">HAX54_041133</name>
</gene>
<sequence>QTSHHGERSTAADMEGVHQEAEDLTKGNTHRGLGEGTLEGPFTKKVKDHKNNGRTDMDDLKELWRFRLLSTDL</sequence>
<organism evidence="2 3">
    <name type="scientific">Datura stramonium</name>
    <name type="common">Jimsonweed</name>
    <name type="synonym">Common thornapple</name>
    <dbReference type="NCBI Taxonomy" id="4076"/>
    <lineage>
        <taxon>Eukaryota</taxon>
        <taxon>Viridiplantae</taxon>
        <taxon>Streptophyta</taxon>
        <taxon>Embryophyta</taxon>
        <taxon>Tracheophyta</taxon>
        <taxon>Spermatophyta</taxon>
        <taxon>Magnoliopsida</taxon>
        <taxon>eudicotyledons</taxon>
        <taxon>Gunneridae</taxon>
        <taxon>Pentapetalae</taxon>
        <taxon>asterids</taxon>
        <taxon>lamiids</taxon>
        <taxon>Solanales</taxon>
        <taxon>Solanaceae</taxon>
        <taxon>Solanoideae</taxon>
        <taxon>Datureae</taxon>
        <taxon>Datura</taxon>
    </lineage>
</organism>
<reference evidence="2 3" key="1">
    <citation type="journal article" date="2021" name="BMC Genomics">
        <title>Datura genome reveals duplications of psychoactive alkaloid biosynthetic genes and high mutation rate following tissue culture.</title>
        <authorList>
            <person name="Rajewski A."/>
            <person name="Carter-House D."/>
            <person name="Stajich J."/>
            <person name="Litt A."/>
        </authorList>
    </citation>
    <scope>NUCLEOTIDE SEQUENCE [LARGE SCALE GENOMIC DNA]</scope>
    <source>
        <strain evidence="2">AR-01</strain>
    </source>
</reference>
<dbReference type="EMBL" id="JACEIK010000590">
    <property type="protein sequence ID" value="MCD7459509.1"/>
    <property type="molecule type" value="Genomic_DNA"/>
</dbReference>
<dbReference type="Proteomes" id="UP000823775">
    <property type="component" value="Unassembled WGS sequence"/>
</dbReference>
<feature type="region of interest" description="Disordered" evidence="1">
    <location>
        <begin position="1"/>
        <end position="56"/>
    </location>
</feature>
<evidence type="ECO:0000313" key="3">
    <source>
        <dbReference type="Proteomes" id="UP000823775"/>
    </source>
</evidence>
<protein>
    <submittedName>
        <fullName evidence="2">Uncharacterized protein</fullName>
    </submittedName>
</protein>
<accession>A0ABS8SKQ1</accession>
<evidence type="ECO:0000313" key="2">
    <source>
        <dbReference type="EMBL" id="MCD7459509.1"/>
    </source>
</evidence>
<proteinExistence type="predicted"/>
<evidence type="ECO:0000256" key="1">
    <source>
        <dbReference type="SAM" id="MobiDB-lite"/>
    </source>
</evidence>
<keyword evidence="3" id="KW-1185">Reference proteome</keyword>
<feature type="non-terminal residue" evidence="2">
    <location>
        <position position="1"/>
    </location>
</feature>
<name>A0ABS8SKQ1_DATST</name>
<comment type="caution">
    <text evidence="2">The sequence shown here is derived from an EMBL/GenBank/DDBJ whole genome shotgun (WGS) entry which is preliminary data.</text>
</comment>
<feature type="compositionally biased region" description="Basic and acidic residues" evidence="1">
    <location>
        <begin position="1"/>
        <end position="25"/>
    </location>
</feature>